<gene>
    <name evidence="2" type="ORF">DES47_11927</name>
</gene>
<dbReference type="Proteomes" id="UP000295361">
    <property type="component" value="Unassembled WGS sequence"/>
</dbReference>
<protein>
    <submittedName>
        <fullName evidence="2">Uncharacterized protein (DUF1501 family)</fullName>
    </submittedName>
</protein>
<reference evidence="2 3" key="1">
    <citation type="submission" date="2019-03" db="EMBL/GenBank/DDBJ databases">
        <title>Genomic Encyclopedia of Type Strains, Phase IV (KMG-IV): sequencing the most valuable type-strain genomes for metagenomic binning, comparative biology and taxonomic classification.</title>
        <authorList>
            <person name="Goeker M."/>
        </authorList>
    </citation>
    <scope>NUCLEOTIDE SEQUENCE [LARGE SCALE GENOMIC DNA]</scope>
    <source>
        <strain evidence="2 3">DSM 16998</strain>
    </source>
</reference>
<name>A0A4R6QAU4_9BURK</name>
<dbReference type="EMBL" id="SNXS01000019">
    <property type="protein sequence ID" value="TDP59046.1"/>
    <property type="molecule type" value="Genomic_DNA"/>
</dbReference>
<keyword evidence="1" id="KW-0732">Signal</keyword>
<dbReference type="Pfam" id="PF07394">
    <property type="entry name" value="DUF1501"/>
    <property type="match status" value="1"/>
</dbReference>
<accession>A0A4R6QAU4</accession>
<evidence type="ECO:0000313" key="2">
    <source>
        <dbReference type="EMBL" id="TDP59046.1"/>
    </source>
</evidence>
<dbReference type="InterPro" id="IPR010869">
    <property type="entry name" value="DUF1501"/>
</dbReference>
<dbReference type="PANTHER" id="PTHR43737">
    <property type="entry name" value="BLL7424 PROTEIN"/>
    <property type="match status" value="1"/>
</dbReference>
<dbReference type="PANTHER" id="PTHR43737:SF1">
    <property type="entry name" value="DUF1501 DOMAIN-CONTAINING PROTEIN"/>
    <property type="match status" value="1"/>
</dbReference>
<dbReference type="InParanoid" id="A0A4R6QAU4"/>
<dbReference type="InterPro" id="IPR006311">
    <property type="entry name" value="TAT_signal"/>
</dbReference>
<keyword evidence="3" id="KW-1185">Reference proteome</keyword>
<dbReference type="OrthoDB" id="9779968at2"/>
<dbReference type="AlphaFoldDB" id="A0A4R6QAU4"/>
<feature type="chain" id="PRO_5020550697" evidence="1">
    <location>
        <begin position="27"/>
        <end position="391"/>
    </location>
</feature>
<proteinExistence type="predicted"/>
<dbReference type="PROSITE" id="PS51318">
    <property type="entry name" value="TAT"/>
    <property type="match status" value="1"/>
</dbReference>
<evidence type="ECO:0000256" key="1">
    <source>
        <dbReference type="SAM" id="SignalP"/>
    </source>
</evidence>
<dbReference type="RefSeq" id="WP_133704135.1">
    <property type="nucleotide sequence ID" value="NZ_SNXS01000019.1"/>
</dbReference>
<feature type="signal peptide" evidence="1">
    <location>
        <begin position="1"/>
        <end position="26"/>
    </location>
</feature>
<sequence length="391" mass="40540">MNITPSGLRRRQLLQALALAPALSFAGTAAGPSSNRLVLVILRGGMDGLGAAPVPGDPDFAAARGALAQFADPLLSLAGPYALHPALAQLHAMYGRGEACVVHATGLPYRERSHFDAQQVLESGGTRPHQLGTGWLARALSPTGLKSLALSTAVPLVLRGAAEVDTWSPSVLPEPGADLVARLMRLYADDPALGTALARAQGLRERTDMSAMTATTGGAGFVLLARRAAEFLAQPQGPQAAVLELGGWDTHANQAAPNGALTQNLRTLDAGLAALREGLMQGQGAWARTVVVVASEFGREVQINGTQGTDHGSGGVAFVLGGAVKGGRVLGDWPGLARAQRFEGRDLRITTDLRAVLKGVLADHLQISSARLESEVFPDSSAVKPLALLKT</sequence>
<comment type="caution">
    <text evidence="2">The sequence shown here is derived from an EMBL/GenBank/DDBJ whole genome shotgun (WGS) entry which is preliminary data.</text>
</comment>
<evidence type="ECO:0000313" key="3">
    <source>
        <dbReference type="Proteomes" id="UP000295361"/>
    </source>
</evidence>
<organism evidence="2 3">
    <name type="scientific">Roseateles toxinivorans</name>
    <dbReference type="NCBI Taxonomy" id="270368"/>
    <lineage>
        <taxon>Bacteria</taxon>
        <taxon>Pseudomonadati</taxon>
        <taxon>Pseudomonadota</taxon>
        <taxon>Betaproteobacteria</taxon>
        <taxon>Burkholderiales</taxon>
        <taxon>Sphaerotilaceae</taxon>
        <taxon>Roseateles</taxon>
    </lineage>
</organism>